<comment type="caution">
    <text evidence="1">The sequence shown here is derived from an EMBL/GenBank/DDBJ whole genome shotgun (WGS) entry which is preliminary data.</text>
</comment>
<dbReference type="AlphaFoldDB" id="A0A4Q7KJQ7"/>
<name>A0A4Q7KJQ7_9PSEU</name>
<keyword evidence="2" id="KW-1185">Reference proteome</keyword>
<evidence type="ECO:0000313" key="2">
    <source>
        <dbReference type="Proteomes" id="UP000294257"/>
    </source>
</evidence>
<protein>
    <submittedName>
        <fullName evidence="1">Uncharacterized protein</fullName>
    </submittedName>
</protein>
<proteinExistence type="predicted"/>
<dbReference type="EMBL" id="SGWQ01000007">
    <property type="protein sequence ID" value="RZS36427.1"/>
    <property type="molecule type" value="Genomic_DNA"/>
</dbReference>
<dbReference type="Proteomes" id="UP000294257">
    <property type="component" value="Unassembled WGS sequence"/>
</dbReference>
<evidence type="ECO:0000313" key="1">
    <source>
        <dbReference type="EMBL" id="RZS36427.1"/>
    </source>
</evidence>
<reference evidence="1 2" key="1">
    <citation type="submission" date="2019-02" db="EMBL/GenBank/DDBJ databases">
        <title>Genomic Encyclopedia of Type Strains, Phase IV (KMG-IV): sequencing the most valuable type-strain genomes for metagenomic binning, comparative biology and taxonomic classification.</title>
        <authorList>
            <person name="Goeker M."/>
        </authorList>
    </citation>
    <scope>NUCLEOTIDE SEQUENCE [LARGE SCALE GENOMIC DNA]</scope>
    <source>
        <strain evidence="1 2">DSM 101727</strain>
    </source>
</reference>
<accession>A0A4Q7KJQ7</accession>
<gene>
    <name evidence="1" type="ORF">EV193_107108</name>
</gene>
<organism evidence="1 2">
    <name type="scientific">Herbihabitans rhizosphaerae</name>
    <dbReference type="NCBI Taxonomy" id="1872711"/>
    <lineage>
        <taxon>Bacteria</taxon>
        <taxon>Bacillati</taxon>
        <taxon>Actinomycetota</taxon>
        <taxon>Actinomycetes</taxon>
        <taxon>Pseudonocardiales</taxon>
        <taxon>Pseudonocardiaceae</taxon>
        <taxon>Herbihabitans</taxon>
    </lineage>
</organism>
<sequence length="94" mass="10223">MLRKVMSTPQDTKSTSVRSHTSIVVAGWCAARTTAARHSASFDLSIYPCVVTNTVPAGMRTERTANRGEMMSHISVNWPPRNTIRPGAGLRGHS</sequence>